<organism evidence="2 3">
    <name type="scientific">Gemmobacter lutimaris</name>
    <dbReference type="NCBI Taxonomy" id="2306023"/>
    <lineage>
        <taxon>Bacteria</taxon>
        <taxon>Pseudomonadati</taxon>
        <taxon>Pseudomonadota</taxon>
        <taxon>Alphaproteobacteria</taxon>
        <taxon>Rhodobacterales</taxon>
        <taxon>Paracoccaceae</taxon>
        <taxon>Gemmobacter</taxon>
    </lineage>
</organism>
<dbReference type="InterPro" id="IPR050336">
    <property type="entry name" value="Chromosome_partition/occlusion"/>
</dbReference>
<dbReference type="SMART" id="SM00470">
    <property type="entry name" value="ParB"/>
    <property type="match status" value="1"/>
</dbReference>
<evidence type="ECO:0000313" key="3">
    <source>
        <dbReference type="Proteomes" id="UP000266649"/>
    </source>
</evidence>
<accession>A0A398BRJ3</accession>
<reference evidence="2 3" key="1">
    <citation type="submission" date="2018-09" db="EMBL/GenBank/DDBJ databases">
        <title>Gemmobacter lutimaris sp. nov., a marine bacterium isolated from tidal flat.</title>
        <authorList>
            <person name="Lee D.W."/>
            <person name="Yoo Y."/>
            <person name="Kim J.-J."/>
            <person name="Kim B.S."/>
        </authorList>
    </citation>
    <scope>NUCLEOTIDE SEQUENCE [LARGE SCALE GENOMIC DNA]</scope>
    <source>
        <strain evidence="2 3">YJ-T1-11</strain>
    </source>
</reference>
<dbReference type="Gene3D" id="3.90.1530.30">
    <property type="match status" value="1"/>
</dbReference>
<dbReference type="SUPFAM" id="SSF110849">
    <property type="entry name" value="ParB/Sulfiredoxin"/>
    <property type="match status" value="1"/>
</dbReference>
<dbReference type="Proteomes" id="UP000266649">
    <property type="component" value="Unassembled WGS sequence"/>
</dbReference>
<dbReference type="EMBL" id="QXXQ01000006">
    <property type="protein sequence ID" value="RID91521.1"/>
    <property type="molecule type" value="Genomic_DNA"/>
</dbReference>
<dbReference type="AlphaFoldDB" id="A0A398BRJ3"/>
<dbReference type="GO" id="GO:0007059">
    <property type="term" value="P:chromosome segregation"/>
    <property type="evidence" value="ECO:0007669"/>
    <property type="project" value="TreeGrafter"/>
</dbReference>
<name>A0A398BRJ3_9RHOB</name>
<dbReference type="SUPFAM" id="SSF109709">
    <property type="entry name" value="KorB DNA-binding domain-like"/>
    <property type="match status" value="1"/>
</dbReference>
<gene>
    <name evidence="2" type="ORF">D2N39_12520</name>
</gene>
<evidence type="ECO:0000259" key="1">
    <source>
        <dbReference type="SMART" id="SM00470"/>
    </source>
</evidence>
<dbReference type="Pfam" id="PF17762">
    <property type="entry name" value="HTH_ParB"/>
    <property type="match status" value="1"/>
</dbReference>
<keyword evidence="3" id="KW-1185">Reference proteome</keyword>
<proteinExistence type="predicted"/>
<protein>
    <submittedName>
        <fullName evidence="2">Chromosome partitioning protein ParB</fullName>
    </submittedName>
</protein>
<dbReference type="InterPro" id="IPR003115">
    <property type="entry name" value="ParB_N"/>
</dbReference>
<dbReference type="Gene3D" id="1.10.10.2830">
    <property type="match status" value="1"/>
</dbReference>
<dbReference type="PANTHER" id="PTHR33375:SF7">
    <property type="entry name" value="CHROMOSOME 2-PARTITIONING PROTEIN PARB-RELATED"/>
    <property type="match status" value="1"/>
</dbReference>
<dbReference type="CDD" id="cd16406">
    <property type="entry name" value="ParB_N_like"/>
    <property type="match status" value="1"/>
</dbReference>
<feature type="domain" description="ParB-like N-terminal" evidence="1">
    <location>
        <begin position="9"/>
        <end position="114"/>
    </location>
</feature>
<dbReference type="InterPro" id="IPR036086">
    <property type="entry name" value="ParB/Sulfiredoxin_sf"/>
</dbReference>
<dbReference type="InterPro" id="IPR041468">
    <property type="entry name" value="HTH_ParB/Spo0J"/>
</dbReference>
<dbReference type="GO" id="GO:0005694">
    <property type="term" value="C:chromosome"/>
    <property type="evidence" value="ECO:0007669"/>
    <property type="project" value="TreeGrafter"/>
</dbReference>
<sequence>MDLTMAEITWEPLSRLYLHPLNSRSEPPPAEIELLSESIRTAGLLQNLMGYADPEGGFADGTNLQSRRIGIVAGGRRLRALQLLHGDAGGDVEVPVLITFDAATAAEWAGTENTARAALNPADEVVAYRRMRAQGASPTAIARAFAVRERHVLGRLKLAELPDLALEALRAGQISIDQAGALTAAQSEDAMIEMIPRIIRSAGGYSSMSASQIRRELTLEAVPTSDRRAKFVGLETYTGRGGRIWADLFSEYTVLLDPKLLDELFAEKLEAARLQVAAEGWAEVHAFTGPVDYNLIHERYGARLQRTPCELPGPDAEELDELQARAEVEELGQEDLARMRDLETRAEGDYDDAARARATAFIRVGHQGEIVMEGAWLPREAPEAEAGSGAVITGKAETIPQNLRDDLRIIQTLALQTALLEKPELVLDLLAITLNADVWPWHRPLALSPTAQTLSPSKPDETHIDARLARAIPTDDRTGKADLTIALLSDVQSLGRKARNAAITAALVRTIHTAGSDFGKALAARLRVNPRNVWHPTAENYFKRLPMGMLDQIRDELLPHMADEAQRFRELKKAAKAAELHRIIHDADYREALALSRDQNAAIDRWLPPELRLPDAEGPAAIEEDAA</sequence>
<dbReference type="PANTHER" id="PTHR33375">
    <property type="entry name" value="CHROMOSOME-PARTITIONING PROTEIN PARB-RELATED"/>
    <property type="match status" value="1"/>
</dbReference>
<evidence type="ECO:0000313" key="2">
    <source>
        <dbReference type="EMBL" id="RID91521.1"/>
    </source>
</evidence>
<comment type="caution">
    <text evidence="2">The sequence shown here is derived from an EMBL/GenBank/DDBJ whole genome shotgun (WGS) entry which is preliminary data.</text>
</comment>